<dbReference type="EC" id="2.7.1.71" evidence="3 11"/>
<keyword evidence="6 11" id="KW-0547">Nucleotide-binding</keyword>
<comment type="cofactor">
    <cofactor evidence="11">
        <name>Mg(2+)</name>
        <dbReference type="ChEBI" id="CHEBI:18420"/>
    </cofactor>
    <text evidence="11">Binds 1 Mg(2+) ion per subunit.</text>
</comment>
<dbReference type="GO" id="GO:0004765">
    <property type="term" value="F:shikimate kinase activity"/>
    <property type="evidence" value="ECO:0007669"/>
    <property type="project" value="UniProtKB-UniRule"/>
</dbReference>
<keyword evidence="11" id="KW-0963">Cytoplasm</keyword>
<dbReference type="GO" id="GO:0009073">
    <property type="term" value="P:aromatic amino acid family biosynthetic process"/>
    <property type="evidence" value="ECO:0007669"/>
    <property type="project" value="UniProtKB-KW"/>
</dbReference>
<evidence type="ECO:0000256" key="5">
    <source>
        <dbReference type="ARBA" id="ARBA00022679"/>
    </source>
</evidence>
<dbReference type="PANTHER" id="PTHR21087">
    <property type="entry name" value="SHIKIMATE KINASE"/>
    <property type="match status" value="1"/>
</dbReference>
<dbReference type="UniPathway" id="UPA00053">
    <property type="reaction ID" value="UER00088"/>
</dbReference>
<feature type="binding site" evidence="11">
    <location>
        <begin position="10"/>
        <end position="15"/>
    </location>
    <ligand>
        <name>ATP</name>
        <dbReference type="ChEBI" id="CHEBI:30616"/>
    </ligand>
</feature>
<dbReference type="Proteomes" id="UP000320216">
    <property type="component" value="Chromosome"/>
</dbReference>
<dbReference type="GO" id="GO:0008652">
    <property type="term" value="P:amino acid biosynthetic process"/>
    <property type="evidence" value="ECO:0007669"/>
    <property type="project" value="UniProtKB-KW"/>
</dbReference>
<feature type="binding site" evidence="11">
    <location>
        <position position="112"/>
    </location>
    <ligand>
        <name>ATP</name>
        <dbReference type="ChEBI" id="CHEBI:30616"/>
    </ligand>
</feature>
<sequence>MTVVLIGPPAAGKTRVGKRLARSLGETFIDTDAVIVAKYGPISGIFAERGEEAFRAIERDVVAEALALGGVVSFGGGAVLDPRTQADLAAAKVVLLTVSPEVIAARINDGKRPLVQSVESWRALVEKRMPLYESLADYRADTSRRPITTIVDEIAEWVQEQERTQA</sequence>
<keyword evidence="11" id="KW-0479">Metal-binding</keyword>
<dbReference type="Gene3D" id="3.40.50.300">
    <property type="entry name" value="P-loop containing nucleotide triphosphate hydrolases"/>
    <property type="match status" value="1"/>
</dbReference>
<dbReference type="GO" id="GO:0009423">
    <property type="term" value="P:chorismate biosynthetic process"/>
    <property type="evidence" value="ECO:0007669"/>
    <property type="project" value="UniProtKB-UniRule"/>
</dbReference>
<keyword evidence="9 11" id="KW-0057">Aromatic amino acid biosynthesis</keyword>
<dbReference type="GO" id="GO:0005524">
    <property type="term" value="F:ATP binding"/>
    <property type="evidence" value="ECO:0007669"/>
    <property type="project" value="UniProtKB-UniRule"/>
</dbReference>
<evidence type="ECO:0000313" key="12">
    <source>
        <dbReference type="EMBL" id="QDZ13843.1"/>
    </source>
</evidence>
<evidence type="ECO:0000256" key="1">
    <source>
        <dbReference type="ARBA" id="ARBA00004842"/>
    </source>
</evidence>
<name>A0A5B8M0J4_9MICO</name>
<evidence type="ECO:0000256" key="11">
    <source>
        <dbReference type="HAMAP-Rule" id="MF_00109"/>
    </source>
</evidence>
<dbReference type="GO" id="GO:0000287">
    <property type="term" value="F:magnesium ion binding"/>
    <property type="evidence" value="ECO:0007669"/>
    <property type="project" value="UniProtKB-UniRule"/>
</dbReference>
<gene>
    <name evidence="11" type="primary">aroK</name>
    <name evidence="12" type="ORF">FPZ11_02700</name>
</gene>
<comment type="similarity">
    <text evidence="2 11">Belongs to the shikimate kinase family.</text>
</comment>
<comment type="subunit">
    <text evidence="11">Monomer.</text>
</comment>
<evidence type="ECO:0000256" key="2">
    <source>
        <dbReference type="ARBA" id="ARBA00006997"/>
    </source>
</evidence>
<dbReference type="CDD" id="cd00464">
    <property type="entry name" value="SK"/>
    <property type="match status" value="1"/>
</dbReference>
<accession>A0A5B8M0J4</accession>
<feature type="binding site" evidence="11">
    <location>
        <position position="55"/>
    </location>
    <ligand>
        <name>substrate</name>
    </ligand>
</feature>
<organism evidence="12 13">
    <name type="scientific">Humibacter ginsenosidimutans</name>
    <dbReference type="NCBI Taxonomy" id="2599293"/>
    <lineage>
        <taxon>Bacteria</taxon>
        <taxon>Bacillati</taxon>
        <taxon>Actinomycetota</taxon>
        <taxon>Actinomycetes</taxon>
        <taxon>Micrococcales</taxon>
        <taxon>Microbacteriaceae</taxon>
        <taxon>Humibacter</taxon>
    </lineage>
</organism>
<dbReference type="PRINTS" id="PR01100">
    <property type="entry name" value="SHIKIMTKNASE"/>
</dbReference>
<keyword evidence="5 11" id="KW-0808">Transferase</keyword>
<evidence type="ECO:0000313" key="13">
    <source>
        <dbReference type="Proteomes" id="UP000320216"/>
    </source>
</evidence>
<evidence type="ECO:0000256" key="4">
    <source>
        <dbReference type="ARBA" id="ARBA00022605"/>
    </source>
</evidence>
<keyword evidence="8 11" id="KW-0067">ATP-binding</keyword>
<comment type="subcellular location">
    <subcellularLocation>
        <location evidence="11">Cytoplasm</location>
    </subcellularLocation>
</comment>
<feature type="binding site" evidence="11">
    <location>
        <position position="14"/>
    </location>
    <ligand>
        <name>Mg(2+)</name>
        <dbReference type="ChEBI" id="CHEBI:18420"/>
    </ligand>
</feature>
<evidence type="ECO:0000256" key="6">
    <source>
        <dbReference type="ARBA" id="ARBA00022741"/>
    </source>
</evidence>
<dbReference type="InterPro" id="IPR000623">
    <property type="entry name" value="Shikimate_kinase/TSH1"/>
</dbReference>
<dbReference type="InterPro" id="IPR023000">
    <property type="entry name" value="Shikimate_kinase_CS"/>
</dbReference>
<evidence type="ECO:0000256" key="10">
    <source>
        <dbReference type="ARBA" id="ARBA00048567"/>
    </source>
</evidence>
<evidence type="ECO:0000256" key="7">
    <source>
        <dbReference type="ARBA" id="ARBA00022777"/>
    </source>
</evidence>
<feature type="binding site" evidence="11">
    <location>
        <position position="128"/>
    </location>
    <ligand>
        <name>substrate</name>
    </ligand>
</feature>
<keyword evidence="13" id="KW-1185">Reference proteome</keyword>
<proteinExistence type="inferred from homology"/>
<dbReference type="AlphaFoldDB" id="A0A5B8M0J4"/>
<dbReference type="KEGG" id="huw:FPZ11_02700"/>
<keyword evidence="11" id="KW-0460">Magnesium</keyword>
<dbReference type="InterPro" id="IPR027417">
    <property type="entry name" value="P-loop_NTPase"/>
</dbReference>
<dbReference type="EMBL" id="CP042305">
    <property type="protein sequence ID" value="QDZ13843.1"/>
    <property type="molecule type" value="Genomic_DNA"/>
</dbReference>
<dbReference type="RefSeq" id="WP_146318166.1">
    <property type="nucleotide sequence ID" value="NZ_CP042305.1"/>
</dbReference>
<comment type="catalytic activity">
    <reaction evidence="10 11">
        <text>shikimate + ATP = 3-phosphoshikimate + ADP + H(+)</text>
        <dbReference type="Rhea" id="RHEA:13121"/>
        <dbReference type="ChEBI" id="CHEBI:15378"/>
        <dbReference type="ChEBI" id="CHEBI:30616"/>
        <dbReference type="ChEBI" id="CHEBI:36208"/>
        <dbReference type="ChEBI" id="CHEBI:145989"/>
        <dbReference type="ChEBI" id="CHEBI:456216"/>
        <dbReference type="EC" id="2.7.1.71"/>
    </reaction>
</comment>
<dbReference type="OrthoDB" id="9800332at2"/>
<dbReference type="PANTHER" id="PTHR21087:SF16">
    <property type="entry name" value="SHIKIMATE KINASE 1, CHLOROPLASTIC"/>
    <property type="match status" value="1"/>
</dbReference>
<dbReference type="PROSITE" id="PS01128">
    <property type="entry name" value="SHIKIMATE_KINASE"/>
    <property type="match status" value="1"/>
</dbReference>
<feature type="binding site" evidence="11">
    <location>
        <position position="145"/>
    </location>
    <ligand>
        <name>ATP</name>
        <dbReference type="ChEBI" id="CHEBI:30616"/>
    </ligand>
</feature>
<dbReference type="SUPFAM" id="SSF52540">
    <property type="entry name" value="P-loop containing nucleoside triphosphate hydrolases"/>
    <property type="match status" value="1"/>
</dbReference>
<evidence type="ECO:0000256" key="3">
    <source>
        <dbReference type="ARBA" id="ARBA00012154"/>
    </source>
</evidence>
<evidence type="ECO:0000256" key="9">
    <source>
        <dbReference type="ARBA" id="ARBA00023141"/>
    </source>
</evidence>
<dbReference type="InterPro" id="IPR031322">
    <property type="entry name" value="Shikimate/glucono_kinase"/>
</dbReference>
<dbReference type="Pfam" id="PF01202">
    <property type="entry name" value="SKI"/>
    <property type="match status" value="1"/>
</dbReference>
<feature type="binding site" evidence="11">
    <location>
        <position position="76"/>
    </location>
    <ligand>
        <name>substrate</name>
    </ligand>
</feature>
<comment type="pathway">
    <text evidence="1 11">Metabolic intermediate biosynthesis; chorismate biosynthesis; chorismate from D-erythrose 4-phosphate and phosphoenolpyruvate: step 5/7.</text>
</comment>
<evidence type="ECO:0000256" key="8">
    <source>
        <dbReference type="ARBA" id="ARBA00022840"/>
    </source>
</evidence>
<dbReference type="GO" id="GO:0005829">
    <property type="term" value="C:cytosol"/>
    <property type="evidence" value="ECO:0007669"/>
    <property type="project" value="TreeGrafter"/>
</dbReference>
<protein>
    <recommendedName>
        <fullName evidence="3 11">Shikimate kinase</fullName>
        <shortName evidence="11">SK</shortName>
        <ecNumber evidence="3 11">2.7.1.71</ecNumber>
    </recommendedName>
</protein>
<reference evidence="12 13" key="1">
    <citation type="submission" date="2019-07" db="EMBL/GenBank/DDBJ databases">
        <title>Full genome sequence of Humibacter sp. WJ7-1.</title>
        <authorList>
            <person name="Im W.-T."/>
        </authorList>
    </citation>
    <scope>NUCLEOTIDE SEQUENCE [LARGE SCALE GENOMIC DNA]</scope>
    <source>
        <strain evidence="12 13">WJ7-1</strain>
    </source>
</reference>
<feature type="binding site" evidence="11">
    <location>
        <position position="32"/>
    </location>
    <ligand>
        <name>substrate</name>
    </ligand>
</feature>
<comment type="function">
    <text evidence="11">Catalyzes the specific phosphorylation of the 3-hydroxyl group of shikimic acid using ATP as a cosubstrate.</text>
</comment>
<keyword evidence="7 11" id="KW-0418">Kinase</keyword>
<keyword evidence="4 11" id="KW-0028">Amino-acid biosynthesis</keyword>
<dbReference type="HAMAP" id="MF_00109">
    <property type="entry name" value="Shikimate_kinase"/>
    <property type="match status" value="1"/>
</dbReference>